<dbReference type="SUPFAM" id="SSF56574">
    <property type="entry name" value="Serpins"/>
    <property type="match status" value="1"/>
</dbReference>
<protein>
    <submittedName>
        <fullName evidence="4">Serine protease inhibitor</fullName>
    </submittedName>
</protein>
<dbReference type="EMBL" id="CP003167">
    <property type="protein sequence ID" value="AGB02984.1"/>
    <property type="molecule type" value="Genomic_DNA"/>
</dbReference>
<reference evidence="5" key="1">
    <citation type="submission" date="2011-12" db="EMBL/GenBank/DDBJ databases">
        <title>Complete sequence of Methanoregula formicicum SMSP.</title>
        <authorList>
            <person name="Lucas S."/>
            <person name="Han J."/>
            <person name="Lapidus A."/>
            <person name="Cheng J.-F."/>
            <person name="Goodwin L."/>
            <person name="Pitluck S."/>
            <person name="Peters L."/>
            <person name="Ovchinnikova G."/>
            <person name="Teshima H."/>
            <person name="Detter J.C."/>
            <person name="Han C."/>
            <person name="Tapia R."/>
            <person name="Land M."/>
            <person name="Hauser L."/>
            <person name="Kyrpides N."/>
            <person name="Ivanova N."/>
            <person name="Pagani I."/>
            <person name="Imachi H."/>
            <person name="Tamaki H."/>
            <person name="Sekiguchi Y."/>
            <person name="Kamagata Y."/>
            <person name="Cadillo-Quiroz H."/>
            <person name="Zinder S."/>
            <person name="Liu W.-T."/>
            <person name="Woyke T."/>
        </authorList>
    </citation>
    <scope>NUCLEOTIDE SEQUENCE [LARGE SCALE GENOMIC DNA]</scope>
    <source>
        <strain evidence="5">DSM 22288 / NBRC 105244 / SMSP</strain>
    </source>
</reference>
<dbReference type="HOGENOM" id="CLU_023330_0_1_2"/>
<dbReference type="SMART" id="SM00093">
    <property type="entry name" value="SERPIN"/>
    <property type="match status" value="1"/>
</dbReference>
<dbReference type="GeneID" id="14309363"/>
<dbReference type="CDD" id="cd19590">
    <property type="entry name" value="serpin_thermopin-like"/>
    <property type="match status" value="1"/>
</dbReference>
<reference evidence="4 5" key="2">
    <citation type="journal article" date="2014" name="Genome Announc.">
        <title>Complete Genome Sequence of Methanoregula formicica SMSPT, a Mesophilic Hydrogenotrophic Methanogen Isolated from a Methanogenic Upflow Anaerobic Sludge Blanket Reactor.</title>
        <authorList>
            <person name="Yamamoto K."/>
            <person name="Tamaki H."/>
            <person name="Cadillo-Quiroz H."/>
            <person name="Imachi H."/>
            <person name="Kyrpides N."/>
            <person name="Woyke T."/>
            <person name="Goodwin L."/>
            <person name="Zinder S.H."/>
            <person name="Kamagata Y."/>
            <person name="Liu W.T."/>
        </authorList>
    </citation>
    <scope>NUCLEOTIDE SEQUENCE [LARGE SCALE GENOMIC DNA]</scope>
    <source>
        <strain evidence="5">DSM 22288 / NBRC 105244 / SMSP</strain>
    </source>
</reference>
<dbReference type="GO" id="GO:0004867">
    <property type="term" value="F:serine-type endopeptidase inhibitor activity"/>
    <property type="evidence" value="ECO:0007669"/>
    <property type="project" value="InterPro"/>
</dbReference>
<dbReference type="eggNOG" id="arCOG04933">
    <property type="taxonomic scope" value="Archaea"/>
</dbReference>
<dbReference type="OrthoDB" id="371710at2157"/>
<evidence type="ECO:0000256" key="1">
    <source>
        <dbReference type="RuleBase" id="RU000411"/>
    </source>
</evidence>
<dbReference type="Gene3D" id="2.30.39.10">
    <property type="entry name" value="Alpha-1-antitrypsin, domain 1"/>
    <property type="match status" value="1"/>
</dbReference>
<dbReference type="InParanoid" id="L0HIR6"/>
<dbReference type="PANTHER" id="PTHR11461:SF211">
    <property type="entry name" value="GH10112P-RELATED"/>
    <property type="match status" value="1"/>
</dbReference>
<organism evidence="4 5">
    <name type="scientific">Methanoregula formicica (strain DSM 22288 / NBRC 105244 / SMSP)</name>
    <dbReference type="NCBI Taxonomy" id="593750"/>
    <lineage>
        <taxon>Archaea</taxon>
        <taxon>Methanobacteriati</taxon>
        <taxon>Methanobacteriota</taxon>
        <taxon>Stenosarchaea group</taxon>
        <taxon>Methanomicrobia</taxon>
        <taxon>Methanomicrobiales</taxon>
        <taxon>Methanoregulaceae</taxon>
        <taxon>Methanoregula</taxon>
    </lineage>
</organism>
<evidence type="ECO:0000256" key="2">
    <source>
        <dbReference type="SAM" id="MobiDB-lite"/>
    </source>
</evidence>
<dbReference type="Gene3D" id="3.30.497.10">
    <property type="entry name" value="Antithrombin, subunit I, domain 2"/>
    <property type="match status" value="1"/>
</dbReference>
<dbReference type="InterPro" id="IPR023796">
    <property type="entry name" value="Serpin_dom"/>
</dbReference>
<sequence precursor="true">MEKEFLPAGILVILIIAALLAAGCTGPIVSPAPSPGETAVVTPSPSPGATTTSGDASSVAEANNRFAYDLYPALAAIPDNANRNLFCSPFSISTALAIAGEGANGKTADEILSVLHLPKDSATRRTGFAGLNARINNASADYTLRTANALWAEKTYEFLPSFTETARQYYSANTTNLDFAAAPEESRSAINQWVLEKTEKKIRDLLPQGSINSLTRLVITNAIYFKGTWARQFDANLTRDAGFTTSTGQITKVRMMQDSGEDAKYWYAETADLQYIELMYSQKTERSLSMVVLLPKGNDLRLAEAALSESNLSALKESAQHRTVEVYFPKFRMETGYELAKPLSAMGMPTAFIPGSADFSGMDGTHELFISNVFHKAYIDVNEEGTEAAAATAVVMQLRGAPSGGKTPVFRADHPFIFLIRNNGSGEILFLGRVSDPAAG</sequence>
<proteinExistence type="inferred from homology"/>
<dbReference type="AlphaFoldDB" id="L0HIR6"/>
<evidence type="ECO:0000259" key="3">
    <source>
        <dbReference type="SMART" id="SM00093"/>
    </source>
</evidence>
<gene>
    <name evidence="4" type="ordered locus">Metfor_1970</name>
</gene>
<keyword evidence="5" id="KW-1185">Reference proteome</keyword>
<feature type="region of interest" description="Disordered" evidence="2">
    <location>
        <begin position="33"/>
        <end position="57"/>
    </location>
</feature>
<comment type="similarity">
    <text evidence="1">Belongs to the serpin family.</text>
</comment>
<dbReference type="GO" id="GO:0005615">
    <property type="term" value="C:extracellular space"/>
    <property type="evidence" value="ECO:0007669"/>
    <property type="project" value="InterPro"/>
</dbReference>
<dbReference type="KEGG" id="mfo:Metfor_1970"/>
<dbReference type="Pfam" id="PF00079">
    <property type="entry name" value="Serpin"/>
    <property type="match status" value="1"/>
</dbReference>
<evidence type="ECO:0000313" key="4">
    <source>
        <dbReference type="EMBL" id="AGB02984.1"/>
    </source>
</evidence>
<dbReference type="InterPro" id="IPR042185">
    <property type="entry name" value="Serpin_sf_2"/>
</dbReference>
<dbReference type="InterPro" id="IPR042178">
    <property type="entry name" value="Serpin_sf_1"/>
</dbReference>
<dbReference type="InterPro" id="IPR000215">
    <property type="entry name" value="Serpin_fam"/>
</dbReference>
<dbReference type="PROSITE" id="PS51257">
    <property type="entry name" value="PROKAR_LIPOPROTEIN"/>
    <property type="match status" value="1"/>
</dbReference>
<name>L0HIR6_METFS</name>
<dbReference type="STRING" id="593750.Metfor_1970"/>
<dbReference type="InterPro" id="IPR023795">
    <property type="entry name" value="Serpin_CS"/>
</dbReference>
<dbReference type="PROSITE" id="PS00284">
    <property type="entry name" value="SERPIN"/>
    <property type="match status" value="1"/>
</dbReference>
<evidence type="ECO:0000313" key="5">
    <source>
        <dbReference type="Proteomes" id="UP000010824"/>
    </source>
</evidence>
<dbReference type="Proteomes" id="UP000010824">
    <property type="component" value="Chromosome"/>
</dbReference>
<feature type="domain" description="Serpin" evidence="3">
    <location>
        <begin position="68"/>
        <end position="437"/>
    </location>
</feature>
<dbReference type="PANTHER" id="PTHR11461">
    <property type="entry name" value="SERINE PROTEASE INHIBITOR, SERPIN"/>
    <property type="match status" value="1"/>
</dbReference>
<dbReference type="RefSeq" id="WP_015285947.1">
    <property type="nucleotide sequence ID" value="NC_019943.1"/>
</dbReference>
<dbReference type="InterPro" id="IPR036186">
    <property type="entry name" value="Serpin_sf"/>
</dbReference>
<accession>L0HIR6</accession>